<organism evidence="1 2">
    <name type="scientific">Roseinatronobacter alkalisoli</name>
    <dbReference type="NCBI Taxonomy" id="3028235"/>
    <lineage>
        <taxon>Bacteria</taxon>
        <taxon>Pseudomonadati</taxon>
        <taxon>Pseudomonadota</taxon>
        <taxon>Alphaproteobacteria</taxon>
        <taxon>Rhodobacterales</taxon>
        <taxon>Paracoccaceae</taxon>
        <taxon>Roseinatronobacter</taxon>
    </lineage>
</organism>
<evidence type="ECO:0000313" key="1">
    <source>
        <dbReference type="EMBL" id="MDD7971786.1"/>
    </source>
</evidence>
<proteinExistence type="predicted"/>
<dbReference type="RefSeq" id="WP_274352462.1">
    <property type="nucleotide sequence ID" value="NZ_JAQZSM010000009.1"/>
</dbReference>
<protein>
    <submittedName>
        <fullName evidence="1">Uncharacterized protein</fullName>
    </submittedName>
</protein>
<dbReference type="Proteomes" id="UP001431784">
    <property type="component" value="Unassembled WGS sequence"/>
</dbReference>
<name>A0ABT5T9I5_9RHOB</name>
<comment type="caution">
    <text evidence="1">The sequence shown here is derived from an EMBL/GenBank/DDBJ whole genome shotgun (WGS) entry which is preliminary data.</text>
</comment>
<dbReference type="PANTHER" id="PTHR34301:SF8">
    <property type="entry name" value="ATPASE DOMAIN-CONTAINING PROTEIN"/>
    <property type="match status" value="1"/>
</dbReference>
<dbReference type="EMBL" id="JAQZSM010000009">
    <property type="protein sequence ID" value="MDD7971786.1"/>
    <property type="molecule type" value="Genomic_DNA"/>
</dbReference>
<reference evidence="1" key="1">
    <citation type="submission" date="2023-02" db="EMBL/GenBank/DDBJ databases">
        <title>Description of Roseinatronobacter alkalisoli sp. nov., an alkaliphilic bacerium isolated from soda soil.</title>
        <authorList>
            <person name="Wei W."/>
        </authorList>
    </citation>
    <scope>NUCLEOTIDE SEQUENCE</scope>
    <source>
        <strain evidence="1">HJB301</strain>
    </source>
</reference>
<dbReference type="PANTHER" id="PTHR34301">
    <property type="entry name" value="DNA-BINDING PROTEIN-RELATED"/>
    <property type="match status" value="1"/>
</dbReference>
<sequence length="231" mass="26557">MSGCNVKFIFCGVTRDLDDLLSAHESVDRYVQGVELKPLTADAIWEIIDDVELEFGVKFHRGQRVRISQISCGYPHFAHLILKYSLLTMFENENTEEVVCSDVFTNSLRVSAEKAATRLRTAYDAAIQKGTDRYVEVLFALANGPHLARQFKEVMEDYRRIMAKRPRRNGYDIDKNNGQDLRNALESLYKREFLRKGKSGWYEFSDPMLRGYVRLIAEQEGVELGDDVFPA</sequence>
<accession>A0ABT5T9I5</accession>
<keyword evidence="2" id="KW-1185">Reference proteome</keyword>
<gene>
    <name evidence="1" type="ORF">PUT78_11800</name>
</gene>
<evidence type="ECO:0000313" key="2">
    <source>
        <dbReference type="Proteomes" id="UP001431784"/>
    </source>
</evidence>